<feature type="non-terminal residue" evidence="2">
    <location>
        <position position="1"/>
    </location>
</feature>
<feature type="non-terminal residue" evidence="2">
    <location>
        <position position="73"/>
    </location>
</feature>
<comment type="caution">
    <text evidence="2">The sequence shown here is derived from an EMBL/GenBank/DDBJ whole genome shotgun (WGS) entry which is preliminary data.</text>
</comment>
<reference evidence="2 3" key="1">
    <citation type="submission" date="2021-06" db="EMBL/GenBank/DDBJ databases">
        <authorList>
            <person name="Palmer J.M."/>
        </authorList>
    </citation>
    <scope>NUCLEOTIDE SEQUENCE [LARGE SCALE GENOMIC DNA]</scope>
    <source>
        <strain evidence="2 3">AS_MEX2019</strain>
        <tissue evidence="2">Muscle</tissue>
    </source>
</reference>
<name>A0ABV0ZA29_9TELE</name>
<keyword evidence="3" id="KW-1185">Reference proteome</keyword>
<feature type="region of interest" description="Disordered" evidence="1">
    <location>
        <begin position="1"/>
        <end position="46"/>
    </location>
</feature>
<feature type="compositionally biased region" description="Basic and acidic residues" evidence="1">
    <location>
        <begin position="1"/>
        <end position="16"/>
    </location>
</feature>
<dbReference type="EMBL" id="JAHRIP010056662">
    <property type="protein sequence ID" value="MEQ2302283.1"/>
    <property type="molecule type" value="Genomic_DNA"/>
</dbReference>
<organism evidence="2 3">
    <name type="scientific">Ameca splendens</name>
    <dbReference type="NCBI Taxonomy" id="208324"/>
    <lineage>
        <taxon>Eukaryota</taxon>
        <taxon>Metazoa</taxon>
        <taxon>Chordata</taxon>
        <taxon>Craniata</taxon>
        <taxon>Vertebrata</taxon>
        <taxon>Euteleostomi</taxon>
        <taxon>Actinopterygii</taxon>
        <taxon>Neopterygii</taxon>
        <taxon>Teleostei</taxon>
        <taxon>Neoteleostei</taxon>
        <taxon>Acanthomorphata</taxon>
        <taxon>Ovalentaria</taxon>
        <taxon>Atherinomorphae</taxon>
        <taxon>Cyprinodontiformes</taxon>
        <taxon>Goodeidae</taxon>
        <taxon>Ameca</taxon>
    </lineage>
</organism>
<proteinExistence type="predicted"/>
<gene>
    <name evidence="2" type="ORF">AMECASPLE_005199</name>
</gene>
<evidence type="ECO:0000256" key="1">
    <source>
        <dbReference type="SAM" id="MobiDB-lite"/>
    </source>
</evidence>
<sequence>FAGKHEREEGRKHGERPPGVCMMDGAGKERPSDSSRTVPCPVHPETDVSSLLWKHKDCISSNETTSLHQKNKD</sequence>
<dbReference type="Proteomes" id="UP001469553">
    <property type="component" value="Unassembled WGS sequence"/>
</dbReference>
<evidence type="ECO:0000313" key="3">
    <source>
        <dbReference type="Proteomes" id="UP001469553"/>
    </source>
</evidence>
<accession>A0ABV0ZA29</accession>
<evidence type="ECO:0000313" key="2">
    <source>
        <dbReference type="EMBL" id="MEQ2302283.1"/>
    </source>
</evidence>
<protein>
    <submittedName>
        <fullName evidence="2">Uncharacterized protein</fullName>
    </submittedName>
</protein>